<dbReference type="AlphaFoldDB" id="C5DHI3"/>
<dbReference type="eggNOG" id="KOG2580">
    <property type="taxonomic scope" value="Eukaryota"/>
</dbReference>
<evidence type="ECO:0000256" key="7">
    <source>
        <dbReference type="ARBA" id="ARBA00022927"/>
    </source>
</evidence>
<keyword evidence="10 13" id="KW-0496">Mitochondrion</keyword>
<keyword evidence="7 13" id="KW-0653">Protein transport</keyword>
<dbReference type="GO" id="GO:0005524">
    <property type="term" value="F:ATP binding"/>
    <property type="evidence" value="ECO:0007669"/>
    <property type="project" value="UniProtKB-KW"/>
</dbReference>
<dbReference type="FunFam" id="3.10.450.240:FF:000002">
    <property type="entry name" value="Mitochondrial import inner membrane translocase subunit TIM44"/>
    <property type="match status" value="1"/>
</dbReference>
<dbReference type="FunCoup" id="C5DHI3">
    <property type="interactions" value="1100"/>
</dbReference>
<keyword evidence="16" id="KW-1185">Reference proteome</keyword>
<keyword evidence="6" id="KW-0067">ATP-binding</keyword>
<dbReference type="HOGENOM" id="CLU_020932_1_1_1"/>
<dbReference type="SUPFAM" id="SSF54427">
    <property type="entry name" value="NTF2-like"/>
    <property type="match status" value="1"/>
</dbReference>
<dbReference type="InterPro" id="IPR032710">
    <property type="entry name" value="NTF2-like_dom_sf"/>
</dbReference>
<keyword evidence="5 13" id="KW-0999">Mitochondrion inner membrane</keyword>
<evidence type="ECO:0000256" key="12">
    <source>
        <dbReference type="ARBA" id="ARBA00074309"/>
    </source>
</evidence>
<dbReference type="Pfam" id="PF04280">
    <property type="entry name" value="Tim44"/>
    <property type="match status" value="1"/>
</dbReference>
<dbReference type="GO" id="GO:0005743">
    <property type="term" value="C:mitochondrial inner membrane"/>
    <property type="evidence" value="ECO:0007669"/>
    <property type="project" value="UniProtKB-SubCell"/>
</dbReference>
<dbReference type="GO" id="GO:0051087">
    <property type="term" value="F:protein-folding chaperone binding"/>
    <property type="evidence" value="ECO:0007669"/>
    <property type="project" value="InterPro"/>
</dbReference>
<dbReference type="PANTHER" id="PTHR10721:SF1">
    <property type="entry name" value="MITOCHONDRIAL IMPORT INNER MEMBRANE TRANSLOCASE SUBUNIT TIM44"/>
    <property type="match status" value="1"/>
</dbReference>
<evidence type="ECO:0000256" key="5">
    <source>
        <dbReference type="ARBA" id="ARBA00022792"/>
    </source>
</evidence>
<dbReference type="InParanoid" id="C5DHI3"/>
<dbReference type="SMART" id="SM00978">
    <property type="entry name" value="Tim44"/>
    <property type="match status" value="1"/>
</dbReference>
<dbReference type="OMA" id="NFQMEPF"/>
<evidence type="ECO:0000256" key="4">
    <source>
        <dbReference type="ARBA" id="ARBA00022741"/>
    </source>
</evidence>
<dbReference type="PIRSF" id="PIRSF037871">
    <property type="entry name" value="TIM44"/>
    <property type="match status" value="1"/>
</dbReference>
<keyword evidence="4" id="KW-0547">Nucleotide-binding</keyword>
<evidence type="ECO:0000313" key="16">
    <source>
        <dbReference type="Proteomes" id="UP000002036"/>
    </source>
</evidence>
<organism evidence="15 16">
    <name type="scientific">Lachancea thermotolerans (strain ATCC 56472 / CBS 6340 / NRRL Y-8284)</name>
    <name type="common">Yeast</name>
    <name type="synonym">Kluyveromyces thermotolerans</name>
    <dbReference type="NCBI Taxonomy" id="559295"/>
    <lineage>
        <taxon>Eukaryota</taxon>
        <taxon>Fungi</taxon>
        <taxon>Dikarya</taxon>
        <taxon>Ascomycota</taxon>
        <taxon>Saccharomycotina</taxon>
        <taxon>Saccharomycetes</taxon>
        <taxon>Saccharomycetales</taxon>
        <taxon>Saccharomycetaceae</taxon>
        <taxon>Lachancea</taxon>
    </lineage>
</organism>
<evidence type="ECO:0000256" key="8">
    <source>
        <dbReference type="ARBA" id="ARBA00022946"/>
    </source>
</evidence>
<dbReference type="InterPro" id="IPR017303">
    <property type="entry name" value="Tim44"/>
</dbReference>
<dbReference type="InterPro" id="IPR039544">
    <property type="entry name" value="Tim44-like"/>
</dbReference>
<sequence length="479" mass="53605">MVFNIAMSISETLLVVSINASDPNVLIGAVILVSLDTVILTVKKFDILISYVLNSINQKGVARGKFRMLRPGRPLKSVVIRRNLAQTFKACQGNPRSPLQIFRETFKQEWKKSQELQDNIKALQDASGKIGESEAYKKAREAYLSAQKGSTIVGKTLKKTGDSVEKIAAKAWESEIGKSTRQAVNKTAAKLDESFEPVRHTRVYKDVSEVMDSSNSSRYGGFISKEQRRLKLEQDIASGKRPKAVKSNEEAGTALVATEIEAKESFGKKVDDFKEKTVVGRKLQDVKQKLWDESENPLIVLMRTIGNKVGGLFAETESARVMGQFKMMDGNFNSESFLSHLREYIIPEVLEAYVKGEEQVLKQWFSEAPYNVYAAQQKVFREQGLFADGRILDIRGVDIVSAKLLPPQDLPVLVVGCRAQEIHLYRDVKTGEVAAGTQSNILMSSYAMVFTRDPENIDDKETEGWKILEFVRGGSRQFT</sequence>
<evidence type="ECO:0000256" key="10">
    <source>
        <dbReference type="ARBA" id="ARBA00023128"/>
    </source>
</evidence>
<keyword evidence="9 13" id="KW-0811">Translocation</keyword>
<evidence type="ECO:0000256" key="11">
    <source>
        <dbReference type="ARBA" id="ARBA00023136"/>
    </source>
</evidence>
<dbReference type="RefSeq" id="XP_002553681.1">
    <property type="nucleotide sequence ID" value="XM_002553635.1"/>
</dbReference>
<dbReference type="Proteomes" id="UP000002036">
    <property type="component" value="Chromosome E"/>
</dbReference>
<evidence type="ECO:0000256" key="13">
    <source>
        <dbReference type="PIRNR" id="PIRNR037871"/>
    </source>
</evidence>
<keyword evidence="8" id="KW-0809">Transit peptide</keyword>
<keyword evidence="11 13" id="KW-0472">Membrane</keyword>
<dbReference type="GeneID" id="8291830"/>
<evidence type="ECO:0000259" key="14">
    <source>
        <dbReference type="SMART" id="SM00978"/>
    </source>
</evidence>
<name>C5DHI3_LACTC</name>
<dbReference type="Gene3D" id="3.10.450.240">
    <property type="match status" value="1"/>
</dbReference>
<dbReference type="STRING" id="559295.C5DHI3"/>
<dbReference type="InterPro" id="IPR007379">
    <property type="entry name" value="Tim44-like_dom"/>
</dbReference>
<keyword evidence="3 13" id="KW-0813">Transport</keyword>
<evidence type="ECO:0000256" key="9">
    <source>
        <dbReference type="ARBA" id="ARBA00023010"/>
    </source>
</evidence>
<feature type="domain" description="Tim44-like" evidence="14">
    <location>
        <begin position="318"/>
        <end position="472"/>
    </location>
</feature>
<protein>
    <recommendedName>
        <fullName evidence="12 13">Mitochondrial import inner membrane translocase subunit TIM44</fullName>
    </recommendedName>
</protein>
<accession>C5DHI3</accession>
<comment type="subcellular location">
    <subcellularLocation>
        <location evidence="1">Mitochondrion inner membrane</location>
        <topology evidence="1">Peripheral membrane protein</topology>
    </subcellularLocation>
</comment>
<reference evidence="15 16" key="1">
    <citation type="journal article" date="2009" name="Genome Res.">
        <title>Comparative genomics of protoploid Saccharomycetaceae.</title>
        <authorList>
            <consortium name="The Genolevures Consortium"/>
            <person name="Souciet J.-L."/>
            <person name="Dujon B."/>
            <person name="Gaillardin C."/>
            <person name="Johnston M."/>
            <person name="Baret P.V."/>
            <person name="Cliften P."/>
            <person name="Sherman D.J."/>
            <person name="Weissenbach J."/>
            <person name="Westhof E."/>
            <person name="Wincker P."/>
            <person name="Jubin C."/>
            <person name="Poulain J."/>
            <person name="Barbe V."/>
            <person name="Segurens B."/>
            <person name="Artiguenave F."/>
            <person name="Anthouard V."/>
            <person name="Vacherie B."/>
            <person name="Val M.-E."/>
            <person name="Fulton R.S."/>
            <person name="Minx P."/>
            <person name="Wilson R."/>
            <person name="Durrens P."/>
            <person name="Jean G."/>
            <person name="Marck C."/>
            <person name="Martin T."/>
            <person name="Nikolski M."/>
            <person name="Rolland T."/>
            <person name="Seret M.-L."/>
            <person name="Casaregola S."/>
            <person name="Despons L."/>
            <person name="Fairhead C."/>
            <person name="Fischer G."/>
            <person name="Lafontaine I."/>
            <person name="Leh V."/>
            <person name="Lemaire M."/>
            <person name="de Montigny J."/>
            <person name="Neuveglise C."/>
            <person name="Thierry A."/>
            <person name="Blanc-Lenfle I."/>
            <person name="Bleykasten C."/>
            <person name="Diffels J."/>
            <person name="Fritsch E."/>
            <person name="Frangeul L."/>
            <person name="Goeffon A."/>
            <person name="Jauniaux N."/>
            <person name="Kachouri-Lafond R."/>
            <person name="Payen C."/>
            <person name="Potier S."/>
            <person name="Pribylova L."/>
            <person name="Ozanne C."/>
            <person name="Richard G.-F."/>
            <person name="Sacerdot C."/>
            <person name="Straub M.-L."/>
            <person name="Talla E."/>
        </authorList>
    </citation>
    <scope>NUCLEOTIDE SEQUENCE [LARGE SCALE GENOMIC DNA]</scope>
    <source>
        <strain evidence="16">ATCC 56472 / CBS 6340 / NRRL Y-8284</strain>
    </source>
</reference>
<comment type="function">
    <text evidence="13">Essential component of the PAM complex, a complex required for the translocation of transit peptide-containing proteins from the inner membrane into the mitochondrial matrix in an ATP-dependent manner.</text>
</comment>
<proteinExistence type="inferred from homology"/>
<dbReference type="OrthoDB" id="10265990at2759"/>
<dbReference type="GO" id="GO:0030150">
    <property type="term" value="P:protein import into mitochondrial matrix"/>
    <property type="evidence" value="ECO:0007669"/>
    <property type="project" value="InterPro"/>
</dbReference>
<dbReference type="KEGG" id="lth:KLTH0E04554g"/>
<gene>
    <name evidence="15" type="ordered locus">KLTH0E04554g</name>
</gene>
<evidence type="ECO:0000256" key="3">
    <source>
        <dbReference type="ARBA" id="ARBA00022448"/>
    </source>
</evidence>
<dbReference type="EMBL" id="CU928169">
    <property type="protein sequence ID" value="CAR23244.1"/>
    <property type="molecule type" value="Genomic_DNA"/>
</dbReference>
<evidence type="ECO:0000313" key="15">
    <source>
        <dbReference type="EMBL" id="CAR23244.1"/>
    </source>
</evidence>
<evidence type="ECO:0000256" key="1">
    <source>
        <dbReference type="ARBA" id="ARBA00004637"/>
    </source>
</evidence>
<evidence type="ECO:0000256" key="6">
    <source>
        <dbReference type="ARBA" id="ARBA00022840"/>
    </source>
</evidence>
<evidence type="ECO:0000256" key="2">
    <source>
        <dbReference type="ARBA" id="ARBA00009597"/>
    </source>
</evidence>
<dbReference type="PANTHER" id="PTHR10721">
    <property type="entry name" value="MITOCHONDRIAL IMPORT INNER MEMBRANE TRANSLOCASE SUBUNIT TIM44"/>
    <property type="match status" value="1"/>
</dbReference>
<comment type="similarity">
    <text evidence="2 13">Belongs to the Tim44 family.</text>
</comment>